<dbReference type="GO" id="GO:0005524">
    <property type="term" value="F:ATP binding"/>
    <property type="evidence" value="ECO:0007669"/>
    <property type="project" value="UniProtKB-KW"/>
</dbReference>
<dbReference type="PROSITE" id="PS50924">
    <property type="entry name" value="MHYT"/>
    <property type="match status" value="1"/>
</dbReference>
<dbReference type="EMBL" id="AP019782">
    <property type="protein sequence ID" value="BBL70931.1"/>
    <property type="molecule type" value="Genomic_DNA"/>
</dbReference>
<evidence type="ECO:0000256" key="6">
    <source>
        <dbReference type="ARBA" id="ARBA00022679"/>
    </source>
</evidence>
<feature type="domain" description="PAS" evidence="18">
    <location>
        <begin position="277"/>
        <end position="321"/>
    </location>
</feature>
<feature type="transmembrane region" description="Helical" evidence="15">
    <location>
        <begin position="161"/>
        <end position="180"/>
    </location>
</feature>
<dbReference type="PROSITE" id="PS50109">
    <property type="entry name" value="HIS_KIN"/>
    <property type="match status" value="1"/>
</dbReference>
<keyword evidence="9" id="KW-0418">Kinase</keyword>
<feature type="transmembrane region" description="Helical" evidence="15">
    <location>
        <begin position="127"/>
        <end position="149"/>
    </location>
</feature>
<feature type="domain" description="Histidine kinase" evidence="16">
    <location>
        <begin position="419"/>
        <end position="640"/>
    </location>
</feature>
<evidence type="ECO:0000259" key="17">
    <source>
        <dbReference type="PROSITE" id="PS50110"/>
    </source>
</evidence>
<name>A0A8D5AI36_9GAMM</name>
<dbReference type="GO" id="GO:0000155">
    <property type="term" value="F:phosphorelay sensor kinase activity"/>
    <property type="evidence" value="ECO:0007669"/>
    <property type="project" value="InterPro"/>
</dbReference>
<dbReference type="EC" id="2.7.13.3" evidence="3"/>
<evidence type="ECO:0000256" key="14">
    <source>
        <dbReference type="PROSITE-ProRule" id="PRU00169"/>
    </source>
</evidence>
<dbReference type="CDD" id="cd00082">
    <property type="entry name" value="HisKA"/>
    <property type="match status" value="1"/>
</dbReference>
<feature type="transmembrane region" description="Helical" evidence="15">
    <location>
        <begin position="192"/>
        <end position="213"/>
    </location>
</feature>
<dbReference type="InterPro" id="IPR001789">
    <property type="entry name" value="Sig_transdc_resp-reg_receiver"/>
</dbReference>
<keyword evidence="8" id="KW-0547">Nucleotide-binding</keyword>
<keyword evidence="11 15" id="KW-1133">Transmembrane helix</keyword>
<evidence type="ECO:0000256" key="1">
    <source>
        <dbReference type="ARBA" id="ARBA00000085"/>
    </source>
</evidence>
<dbReference type="SMART" id="SM00387">
    <property type="entry name" value="HATPase_c"/>
    <property type="match status" value="1"/>
</dbReference>
<evidence type="ECO:0000256" key="12">
    <source>
        <dbReference type="ARBA" id="ARBA00023012"/>
    </source>
</evidence>
<evidence type="ECO:0000256" key="11">
    <source>
        <dbReference type="ARBA" id="ARBA00022989"/>
    </source>
</evidence>
<feature type="transmembrane region" description="Helical" evidence="15">
    <location>
        <begin position="60"/>
        <end position="86"/>
    </location>
</feature>
<keyword evidence="5 14" id="KW-0597">Phosphoprotein</keyword>
<dbReference type="Pfam" id="PF02518">
    <property type="entry name" value="HATPase_c"/>
    <property type="match status" value="1"/>
</dbReference>
<dbReference type="Pfam" id="PF00072">
    <property type="entry name" value="Response_reg"/>
    <property type="match status" value="1"/>
</dbReference>
<dbReference type="CDD" id="cd16922">
    <property type="entry name" value="HATPase_EvgS-ArcB-TorS-like"/>
    <property type="match status" value="1"/>
</dbReference>
<keyword evidence="21" id="KW-1185">Reference proteome</keyword>
<feature type="transmembrane region" description="Helical" evidence="15">
    <location>
        <begin position="233"/>
        <end position="257"/>
    </location>
</feature>
<evidence type="ECO:0000313" key="20">
    <source>
        <dbReference type="EMBL" id="BBL70931.1"/>
    </source>
</evidence>
<evidence type="ECO:0000256" key="8">
    <source>
        <dbReference type="ARBA" id="ARBA00022741"/>
    </source>
</evidence>
<accession>A0A8D5AI36</accession>
<dbReference type="SMART" id="SM00388">
    <property type="entry name" value="HisKA"/>
    <property type="match status" value="1"/>
</dbReference>
<dbReference type="AlphaFoldDB" id="A0A8D5AI36"/>
<feature type="domain" description="Response regulatory" evidence="17">
    <location>
        <begin position="797"/>
        <end position="915"/>
    </location>
</feature>
<feature type="domain" description="MHYT" evidence="19">
    <location>
        <begin position="25"/>
        <end position="219"/>
    </location>
</feature>
<gene>
    <name evidence="20" type="ORF">MoryE10_15370</name>
</gene>
<feature type="transmembrane region" description="Helical" evidence="15">
    <location>
        <begin position="98"/>
        <end position="115"/>
    </location>
</feature>
<keyword evidence="4" id="KW-1003">Cell membrane</keyword>
<dbReference type="InterPro" id="IPR005467">
    <property type="entry name" value="His_kinase_dom"/>
</dbReference>
<dbReference type="InterPro" id="IPR013656">
    <property type="entry name" value="PAS_4"/>
</dbReference>
<evidence type="ECO:0000256" key="2">
    <source>
        <dbReference type="ARBA" id="ARBA00004651"/>
    </source>
</evidence>
<dbReference type="Pfam" id="PF08448">
    <property type="entry name" value="PAS_4"/>
    <property type="match status" value="1"/>
</dbReference>
<dbReference type="SMART" id="SM00448">
    <property type="entry name" value="REC"/>
    <property type="match status" value="1"/>
</dbReference>
<dbReference type="CDD" id="cd00130">
    <property type="entry name" value="PAS"/>
    <property type="match status" value="1"/>
</dbReference>
<feature type="modified residue" description="4-aspartylphosphate" evidence="14">
    <location>
        <position position="846"/>
    </location>
</feature>
<evidence type="ECO:0000256" key="7">
    <source>
        <dbReference type="ARBA" id="ARBA00022692"/>
    </source>
</evidence>
<evidence type="ECO:0000256" key="4">
    <source>
        <dbReference type="ARBA" id="ARBA00022475"/>
    </source>
</evidence>
<proteinExistence type="predicted"/>
<evidence type="ECO:0000256" key="3">
    <source>
        <dbReference type="ARBA" id="ARBA00012438"/>
    </source>
</evidence>
<dbReference type="PROSITE" id="PS50110">
    <property type="entry name" value="RESPONSE_REGULATORY"/>
    <property type="match status" value="1"/>
</dbReference>
<protein>
    <recommendedName>
        <fullName evidence="3">histidine kinase</fullName>
        <ecNumber evidence="3">2.7.13.3</ecNumber>
    </recommendedName>
</protein>
<dbReference type="KEGG" id="moz:MoryE10_15370"/>
<sequence>MASISDYLEFLPGVPDPALTLVGHYNASLVALSILIAIFSSYAAVYVADQVKSSAGPLESAAWLAVGSLAMGGGMWSMHFVGMLAFQLPCVVHYDATATAASMIPGIFASALALATISRREISAARLLGGGVLLGAGIGAMHYGGMAAMRMSALLRYEPRLFALSLLVAVVFSVLALWARFGLQRLVKRPQWACLVSAAVMGVAMSGMHYTAMASAYFLRSGEPEESNVAFDAALMAMAVVTVTLLVIGVVIIAAYANRYFCMAQELERAKRTLDDERTFLDRIINAVADPIFVMDRQGRIVLVNDAYCGFFHRRREDLLGSAGGDIGFDDGIDLLKALGEDSLNTARVSVREGVYVTAKDEHHHIQVGATPCFRADGSRFVVGVVRDVTQQRHAVERIEEAQLAAESASAMKSQFLANMSHEIRSPMNGIIGIAELLADTPLDHEQQGYVQTIERSAQALLGIINDILDFSKIEAGKMELERIPFDPGALAENCAAMVAPRAYEKALSLVVSVDADTPPQLLGDPTRLTQILVNFLTNAVKFTFQGEVVLRVESRAGDDGGVILRFAVSDSGIGISSRQLDRLFMPFMQADASTTRRYGGTGLGLSICKRLAELMDGGIGADSREGHGSTFWVELPFARAAGDMPAPAAPALAGRGVILIGGGRSLRESLHGYLKHWGAQVEEAATLKQALEMSATAKALPLLLVLKHPFGVVARQRLEEAKNSRRLDVALLLAAPDEEAAVAARAMGVRVLIQPVARRALAELLAPTSVPAVPSTESAAEAPRHASADALDAGRLILVAEDNPVNQVVAVSVLKKLGYSAHVVSNGQEAVDALAHLAYGLIFMDMQMPVMDGFEATRAIRQAEAAGGGHIPIVAMTANAMAGDRERCLAAGMDDYVSKPINVARVKEVLDLWLPVANGPEKPPVAAPVIQGPVLDRTRLQEFLGDDEAAIGEALGVFVDSVPQRADGLRDALGAEDYERLPLLLKDFHASSESFGAMRMAQVLAALHAYAEQGQWAALREGMALVEGERSALAMALLQLGGQAERT</sequence>
<keyword evidence="7 15" id="KW-0812">Transmembrane</keyword>
<evidence type="ECO:0000256" key="5">
    <source>
        <dbReference type="ARBA" id="ARBA00022553"/>
    </source>
</evidence>
<dbReference type="FunFam" id="3.30.565.10:FF:000010">
    <property type="entry name" value="Sensor histidine kinase RcsC"/>
    <property type="match status" value="1"/>
</dbReference>
<dbReference type="SMART" id="SM00091">
    <property type="entry name" value="PAS"/>
    <property type="match status" value="1"/>
</dbReference>
<comment type="catalytic activity">
    <reaction evidence="1">
        <text>ATP + protein L-histidine = ADP + protein N-phospho-L-histidine.</text>
        <dbReference type="EC" id="2.7.13.3"/>
    </reaction>
</comment>
<feature type="transmembrane region" description="Helical" evidence="15">
    <location>
        <begin position="25"/>
        <end position="48"/>
    </location>
</feature>
<evidence type="ECO:0000259" key="19">
    <source>
        <dbReference type="PROSITE" id="PS50924"/>
    </source>
</evidence>
<dbReference type="InterPro" id="IPR003661">
    <property type="entry name" value="HisK_dim/P_dom"/>
</dbReference>
<evidence type="ECO:0000313" key="21">
    <source>
        <dbReference type="Proteomes" id="UP000824988"/>
    </source>
</evidence>
<keyword evidence="12" id="KW-0902">Two-component regulatory system</keyword>
<dbReference type="PROSITE" id="PS50112">
    <property type="entry name" value="PAS"/>
    <property type="match status" value="1"/>
</dbReference>
<evidence type="ECO:0000256" key="15">
    <source>
        <dbReference type="PROSITE-ProRule" id="PRU00244"/>
    </source>
</evidence>
<dbReference type="InterPro" id="IPR000014">
    <property type="entry name" value="PAS"/>
</dbReference>
<dbReference type="FunFam" id="1.10.287.130:FF:000003">
    <property type="entry name" value="Histidine kinase"/>
    <property type="match status" value="1"/>
</dbReference>
<dbReference type="PANTHER" id="PTHR45339">
    <property type="entry name" value="HYBRID SIGNAL TRANSDUCTION HISTIDINE KINASE J"/>
    <property type="match status" value="1"/>
</dbReference>
<keyword evidence="6" id="KW-0808">Transferase</keyword>
<dbReference type="PANTHER" id="PTHR45339:SF1">
    <property type="entry name" value="HYBRID SIGNAL TRANSDUCTION HISTIDINE KINASE J"/>
    <property type="match status" value="1"/>
</dbReference>
<dbReference type="Pfam" id="PF00512">
    <property type="entry name" value="HisKA"/>
    <property type="match status" value="1"/>
</dbReference>
<reference evidence="20" key="1">
    <citation type="submission" date="2019-06" db="EMBL/GenBank/DDBJ databases">
        <title>Complete genome sequence of Methylogaea oryzae strain JCM16910.</title>
        <authorList>
            <person name="Asakawa S."/>
        </authorList>
    </citation>
    <scope>NUCLEOTIDE SEQUENCE</scope>
    <source>
        <strain evidence="20">E10</strain>
    </source>
</reference>
<evidence type="ECO:0000256" key="10">
    <source>
        <dbReference type="ARBA" id="ARBA00022840"/>
    </source>
</evidence>
<dbReference type="InterPro" id="IPR003594">
    <property type="entry name" value="HATPase_dom"/>
</dbReference>
<organism evidence="20 21">
    <name type="scientific">Methylogaea oryzae</name>
    <dbReference type="NCBI Taxonomy" id="1295382"/>
    <lineage>
        <taxon>Bacteria</taxon>
        <taxon>Pseudomonadati</taxon>
        <taxon>Pseudomonadota</taxon>
        <taxon>Gammaproteobacteria</taxon>
        <taxon>Methylococcales</taxon>
        <taxon>Methylococcaceae</taxon>
        <taxon>Methylogaea</taxon>
    </lineage>
</organism>
<evidence type="ECO:0000259" key="16">
    <source>
        <dbReference type="PROSITE" id="PS50109"/>
    </source>
</evidence>
<dbReference type="RefSeq" id="WP_221048727.1">
    <property type="nucleotide sequence ID" value="NZ_AP019782.1"/>
</dbReference>
<dbReference type="InterPro" id="IPR005330">
    <property type="entry name" value="MHYT_dom"/>
</dbReference>
<dbReference type="Pfam" id="PF03707">
    <property type="entry name" value="MHYT"/>
    <property type="match status" value="2"/>
</dbReference>
<evidence type="ECO:0000256" key="9">
    <source>
        <dbReference type="ARBA" id="ARBA00022777"/>
    </source>
</evidence>
<keyword evidence="13 15" id="KW-0472">Membrane</keyword>
<evidence type="ECO:0000256" key="13">
    <source>
        <dbReference type="ARBA" id="ARBA00023136"/>
    </source>
</evidence>
<evidence type="ECO:0000259" key="18">
    <source>
        <dbReference type="PROSITE" id="PS50112"/>
    </source>
</evidence>
<dbReference type="GO" id="GO:0005886">
    <property type="term" value="C:plasma membrane"/>
    <property type="evidence" value="ECO:0007669"/>
    <property type="project" value="UniProtKB-SubCell"/>
</dbReference>
<comment type="subcellular location">
    <subcellularLocation>
        <location evidence="2">Cell membrane</location>
        <topology evidence="2">Multi-pass membrane protein</topology>
    </subcellularLocation>
</comment>
<dbReference type="CDD" id="cd17546">
    <property type="entry name" value="REC_hyHK_CKI1_RcsC-like"/>
    <property type="match status" value="1"/>
</dbReference>
<dbReference type="NCBIfam" id="TIGR00229">
    <property type="entry name" value="sensory_box"/>
    <property type="match status" value="1"/>
</dbReference>
<keyword evidence="10" id="KW-0067">ATP-binding</keyword>
<dbReference type="Proteomes" id="UP000824988">
    <property type="component" value="Chromosome"/>
</dbReference>